<evidence type="ECO:0000256" key="3">
    <source>
        <dbReference type="RuleBase" id="RU003345"/>
    </source>
</evidence>
<dbReference type="Proteomes" id="UP001501598">
    <property type="component" value="Unassembled WGS sequence"/>
</dbReference>
<sequence length="502" mass="53163">MSSDIGETRLADPVVRRPRLPAIRTQLLIGGEWREPTTTAGRSVLTVFDPATGESLAEVADATVDDADAAVDAVSVAFGTWSRTSPRYRADLLRAAFDRLMERAHEFATVITSEMGKPLAESLAEVRYGGEFLRWFAEETVRTSGTTRTAPDGAAVHMTIRQPVGPALLITPWNFPLAMVTRKIAPALAAGCTVVVKPAEETPLTALLFAELLETVGVPPGVVNVLTTSRPAPVVSRILDDRRIRKLSFTGSTGVGRALLAASATGVLRTSMELGGNAPFIVFDDADIESAVEGAVIAKLRNGGQSCVAANRFIVDRRVADEFLARFADRLRAQVVGSGFDPATTLGPMISVKQRDRAAELVRSAVAGGASTVVASGIEDDSTFLGPILLDNVDRRGAIAEQEIFGPVAPVYRVDSEEEALDVASNTEAGLVGFAYSRDAARLMRAATALECGMVGLNRGLVSDASAPFGGIKQSGLGREGSEAGTHEYLETKYISHPFPAV</sequence>
<proteinExistence type="inferred from homology"/>
<dbReference type="InterPro" id="IPR050740">
    <property type="entry name" value="Aldehyde_DH_Superfamily"/>
</dbReference>
<dbReference type="PROSITE" id="PS00687">
    <property type="entry name" value="ALDEHYDE_DEHYDR_GLU"/>
    <property type="match status" value="1"/>
</dbReference>
<dbReference type="InterPro" id="IPR016160">
    <property type="entry name" value="Ald_DH_CS_CYS"/>
</dbReference>
<keyword evidence="6" id="KW-1185">Reference proteome</keyword>
<dbReference type="InterPro" id="IPR029510">
    <property type="entry name" value="Ald_DH_CS_GLU"/>
</dbReference>
<protein>
    <submittedName>
        <fullName evidence="5">NAD-dependent succinate-semialdehyde dehydrogenase</fullName>
    </submittedName>
</protein>
<dbReference type="Pfam" id="PF00171">
    <property type="entry name" value="Aldedh"/>
    <property type="match status" value="1"/>
</dbReference>
<feature type="active site" evidence="2">
    <location>
        <position position="273"/>
    </location>
</feature>
<feature type="domain" description="Aldehyde dehydrogenase" evidence="4">
    <location>
        <begin position="43"/>
        <end position="495"/>
    </location>
</feature>
<evidence type="ECO:0000259" key="4">
    <source>
        <dbReference type="Pfam" id="PF00171"/>
    </source>
</evidence>
<dbReference type="SUPFAM" id="SSF53720">
    <property type="entry name" value="ALDH-like"/>
    <property type="match status" value="1"/>
</dbReference>
<reference evidence="6" key="1">
    <citation type="journal article" date="2019" name="Int. J. Syst. Evol. Microbiol.">
        <title>The Global Catalogue of Microorganisms (GCM) 10K type strain sequencing project: providing services to taxonomists for standard genome sequencing and annotation.</title>
        <authorList>
            <consortium name="The Broad Institute Genomics Platform"/>
            <consortium name="The Broad Institute Genome Sequencing Center for Infectious Disease"/>
            <person name="Wu L."/>
            <person name="Ma J."/>
        </authorList>
    </citation>
    <scope>NUCLEOTIDE SEQUENCE [LARGE SCALE GENOMIC DNA]</scope>
    <source>
        <strain evidence="6">JCM 17906</strain>
    </source>
</reference>
<gene>
    <name evidence="5" type="ORF">GCM10023175_56140</name>
</gene>
<dbReference type="PANTHER" id="PTHR43353:SF5">
    <property type="entry name" value="SUCCINATE-SEMIALDEHYDE DEHYDROGENASE, MITOCHONDRIAL"/>
    <property type="match status" value="1"/>
</dbReference>
<dbReference type="Gene3D" id="3.40.605.10">
    <property type="entry name" value="Aldehyde Dehydrogenase, Chain A, domain 1"/>
    <property type="match status" value="1"/>
</dbReference>
<evidence type="ECO:0000313" key="6">
    <source>
        <dbReference type="Proteomes" id="UP001501598"/>
    </source>
</evidence>
<dbReference type="InterPro" id="IPR016162">
    <property type="entry name" value="Ald_DH_N"/>
</dbReference>
<comment type="similarity">
    <text evidence="3">Belongs to the aldehyde dehydrogenase family.</text>
</comment>
<dbReference type="InterPro" id="IPR015590">
    <property type="entry name" value="Aldehyde_DH_dom"/>
</dbReference>
<keyword evidence="1 3" id="KW-0560">Oxidoreductase</keyword>
<dbReference type="CDD" id="cd07103">
    <property type="entry name" value="ALDH_F5_SSADH_GabD"/>
    <property type="match status" value="1"/>
</dbReference>
<dbReference type="InterPro" id="IPR016163">
    <property type="entry name" value="Ald_DH_C"/>
</dbReference>
<comment type="caution">
    <text evidence="5">The sequence shown here is derived from an EMBL/GenBank/DDBJ whole genome shotgun (WGS) entry which is preliminary data.</text>
</comment>
<dbReference type="PANTHER" id="PTHR43353">
    <property type="entry name" value="SUCCINATE-SEMIALDEHYDE DEHYDROGENASE, MITOCHONDRIAL"/>
    <property type="match status" value="1"/>
</dbReference>
<dbReference type="InterPro" id="IPR016161">
    <property type="entry name" value="Ald_DH/histidinol_DH"/>
</dbReference>
<dbReference type="RefSeq" id="WP_345425040.1">
    <property type="nucleotide sequence ID" value="NZ_BAABGT010000093.1"/>
</dbReference>
<evidence type="ECO:0000256" key="2">
    <source>
        <dbReference type="PROSITE-ProRule" id="PRU10007"/>
    </source>
</evidence>
<dbReference type="PROSITE" id="PS00070">
    <property type="entry name" value="ALDEHYDE_DEHYDR_CYS"/>
    <property type="match status" value="1"/>
</dbReference>
<organism evidence="5 6">
    <name type="scientific">Pseudonocardia xishanensis</name>
    <dbReference type="NCBI Taxonomy" id="630995"/>
    <lineage>
        <taxon>Bacteria</taxon>
        <taxon>Bacillati</taxon>
        <taxon>Actinomycetota</taxon>
        <taxon>Actinomycetes</taxon>
        <taxon>Pseudonocardiales</taxon>
        <taxon>Pseudonocardiaceae</taxon>
        <taxon>Pseudonocardia</taxon>
    </lineage>
</organism>
<evidence type="ECO:0000256" key="1">
    <source>
        <dbReference type="ARBA" id="ARBA00023002"/>
    </source>
</evidence>
<dbReference type="Gene3D" id="3.40.309.10">
    <property type="entry name" value="Aldehyde Dehydrogenase, Chain A, domain 2"/>
    <property type="match status" value="1"/>
</dbReference>
<dbReference type="EMBL" id="BAABGT010000093">
    <property type="protein sequence ID" value="GAA4555600.1"/>
    <property type="molecule type" value="Genomic_DNA"/>
</dbReference>
<accession>A0ABP8RZJ8</accession>
<evidence type="ECO:0000313" key="5">
    <source>
        <dbReference type="EMBL" id="GAA4555600.1"/>
    </source>
</evidence>
<name>A0ABP8RZJ8_9PSEU</name>